<organism evidence="1 2">
    <name type="scientific">Streptomyces antimycoticus</name>
    <dbReference type="NCBI Taxonomy" id="68175"/>
    <lineage>
        <taxon>Bacteria</taxon>
        <taxon>Bacillati</taxon>
        <taxon>Actinomycetota</taxon>
        <taxon>Actinomycetes</taxon>
        <taxon>Kitasatosporales</taxon>
        <taxon>Streptomycetaceae</taxon>
        <taxon>Streptomyces</taxon>
        <taxon>Streptomyces violaceusniger group</taxon>
    </lineage>
</organism>
<reference evidence="1 2" key="1">
    <citation type="journal article" date="2020" name="Int. J. Syst. Evol. Microbiol.">
        <title>Reclassification of Streptomyces castelarensis and Streptomyces sporoclivatus as later heterotypic synonyms of Streptomyces antimycoticus.</title>
        <authorList>
            <person name="Komaki H."/>
            <person name="Tamura T."/>
        </authorList>
    </citation>
    <scope>NUCLEOTIDE SEQUENCE [LARGE SCALE GENOMIC DNA]</scope>
    <source>
        <strain evidence="1 2">NBRC 100767</strain>
    </source>
</reference>
<gene>
    <name evidence="1" type="ORF">SSPO_077790</name>
</gene>
<sequence>MLRRQAPAPKPNGPDRALLAALARLLPHTRAATGSSLWVPIHHLRSSSRSSVFVEGSAESVPNEGLLDLGGRCRNLHRNQKALKPGALA</sequence>
<dbReference type="EMBL" id="AP019620">
    <property type="protein sequence ID" value="BBJ45061.1"/>
    <property type="molecule type" value="Genomic_DNA"/>
</dbReference>
<name>A0A499V6C2_9ACTN</name>
<accession>A0A499V6C2</accession>
<dbReference type="Proteomes" id="UP000463951">
    <property type="component" value="Chromosome"/>
</dbReference>
<dbReference type="AlphaFoldDB" id="A0A499V6C2"/>
<protein>
    <submittedName>
        <fullName evidence="1">Uncharacterized protein</fullName>
    </submittedName>
</protein>
<evidence type="ECO:0000313" key="1">
    <source>
        <dbReference type="EMBL" id="BBJ45061.1"/>
    </source>
</evidence>
<evidence type="ECO:0000313" key="2">
    <source>
        <dbReference type="Proteomes" id="UP000463951"/>
    </source>
</evidence>
<proteinExistence type="predicted"/>